<name>A0A845GGE5_9BURK</name>
<organism evidence="1 2">
    <name type="scientific">Duganella vulcania</name>
    <dbReference type="NCBI Taxonomy" id="2692166"/>
    <lineage>
        <taxon>Bacteria</taxon>
        <taxon>Pseudomonadati</taxon>
        <taxon>Pseudomonadota</taxon>
        <taxon>Betaproteobacteria</taxon>
        <taxon>Burkholderiales</taxon>
        <taxon>Oxalobacteraceae</taxon>
        <taxon>Telluria group</taxon>
        <taxon>Duganella</taxon>
    </lineage>
</organism>
<gene>
    <name evidence="1" type="ORF">GTP90_01250</name>
</gene>
<comment type="caution">
    <text evidence="1">The sequence shown here is derived from an EMBL/GenBank/DDBJ whole genome shotgun (WGS) entry which is preliminary data.</text>
</comment>
<proteinExistence type="predicted"/>
<dbReference type="EMBL" id="WWCX01000001">
    <property type="protein sequence ID" value="MYM92482.1"/>
    <property type="molecule type" value="Genomic_DNA"/>
</dbReference>
<evidence type="ECO:0000313" key="2">
    <source>
        <dbReference type="Proteomes" id="UP000447355"/>
    </source>
</evidence>
<dbReference type="RefSeq" id="WP_161081747.1">
    <property type="nucleotide sequence ID" value="NZ_WWCX01000001.1"/>
</dbReference>
<evidence type="ECO:0000313" key="1">
    <source>
        <dbReference type="EMBL" id="MYM92482.1"/>
    </source>
</evidence>
<protein>
    <recommendedName>
        <fullName evidence="3">ArnR1-like winged helix-turn-helix domain-containing protein</fullName>
    </recommendedName>
</protein>
<accession>A0A845GGE5</accession>
<sequence>MNAQAILLLQKIGLGVLEAVEVGGDTGAAGGVLYAAMMAHGASLSQFQSFMDTLLQRGFVTRSEDCYHITAAGQVYKAQLQAKFGAPRSTAQASA</sequence>
<dbReference type="AlphaFoldDB" id="A0A845GGE5"/>
<evidence type="ECO:0008006" key="3">
    <source>
        <dbReference type="Google" id="ProtNLM"/>
    </source>
</evidence>
<reference evidence="1" key="1">
    <citation type="submission" date="2019-12" db="EMBL/GenBank/DDBJ databases">
        <title>Novel species isolated from a subtropical stream in China.</title>
        <authorList>
            <person name="Lu H."/>
        </authorList>
    </citation>
    <scope>NUCLEOTIDE SEQUENCE [LARGE SCALE GENOMIC DNA]</scope>
    <source>
        <strain evidence="1">FT81W</strain>
    </source>
</reference>
<dbReference type="Proteomes" id="UP000447355">
    <property type="component" value="Unassembled WGS sequence"/>
</dbReference>